<dbReference type="OrthoDB" id="2280555at2759"/>
<proteinExistence type="predicted"/>
<reference evidence="1 2" key="1">
    <citation type="submission" date="2014-09" db="EMBL/GenBank/DDBJ databases">
        <authorList>
            <person name="Ellenberger Sabrina"/>
        </authorList>
    </citation>
    <scope>NUCLEOTIDE SEQUENCE [LARGE SCALE GENOMIC DNA]</scope>
    <source>
        <strain evidence="1 2">CBS 412.66</strain>
    </source>
</reference>
<gene>
    <name evidence="1" type="primary">PARPA_06179.1 scaffold 21352</name>
</gene>
<sequence length="109" mass="12620">MRVTIPAKKPLDLSVAEYTKNPTPSKYYKDKVKTVLCSAIYHRDYQMENSNIKQVPAMLIARLENQILLYYQIDNNWCAVDKVEDADVPNSVQAIKEKFDMEVFSSDKN</sequence>
<dbReference type="AlphaFoldDB" id="A0A0B7NA39"/>
<name>A0A0B7NA39_9FUNG</name>
<evidence type="ECO:0000313" key="1">
    <source>
        <dbReference type="EMBL" id="CEP12245.1"/>
    </source>
</evidence>
<keyword evidence="2" id="KW-1185">Reference proteome</keyword>
<evidence type="ECO:0000313" key="2">
    <source>
        <dbReference type="Proteomes" id="UP000054107"/>
    </source>
</evidence>
<accession>A0A0B7NA39</accession>
<organism evidence="1 2">
    <name type="scientific">Parasitella parasitica</name>
    <dbReference type="NCBI Taxonomy" id="35722"/>
    <lineage>
        <taxon>Eukaryota</taxon>
        <taxon>Fungi</taxon>
        <taxon>Fungi incertae sedis</taxon>
        <taxon>Mucoromycota</taxon>
        <taxon>Mucoromycotina</taxon>
        <taxon>Mucoromycetes</taxon>
        <taxon>Mucorales</taxon>
        <taxon>Mucorineae</taxon>
        <taxon>Mucoraceae</taxon>
        <taxon>Parasitella</taxon>
    </lineage>
</organism>
<dbReference type="Proteomes" id="UP000054107">
    <property type="component" value="Unassembled WGS sequence"/>
</dbReference>
<dbReference type="EMBL" id="LN727599">
    <property type="protein sequence ID" value="CEP12245.1"/>
    <property type="molecule type" value="Genomic_DNA"/>
</dbReference>
<protein>
    <submittedName>
        <fullName evidence="1">Uncharacterized protein</fullName>
    </submittedName>
</protein>